<gene>
    <name evidence="2" type="ORF">BPOR_0002g00050</name>
</gene>
<feature type="compositionally biased region" description="Basic residues" evidence="1">
    <location>
        <begin position="263"/>
        <end position="276"/>
    </location>
</feature>
<feature type="compositionally biased region" description="Basic and acidic residues" evidence="1">
    <location>
        <begin position="126"/>
        <end position="154"/>
    </location>
</feature>
<keyword evidence="3" id="KW-1185">Reference proteome</keyword>
<feature type="region of interest" description="Disordered" evidence="1">
    <location>
        <begin position="106"/>
        <end position="185"/>
    </location>
</feature>
<feature type="compositionally biased region" description="Polar residues" evidence="1">
    <location>
        <begin position="209"/>
        <end position="229"/>
    </location>
</feature>
<feature type="compositionally biased region" description="Polar residues" evidence="1">
    <location>
        <begin position="251"/>
        <end position="260"/>
    </location>
</feature>
<evidence type="ECO:0000313" key="3">
    <source>
        <dbReference type="Proteomes" id="UP000297280"/>
    </source>
</evidence>
<feature type="region of interest" description="Disordered" evidence="1">
    <location>
        <begin position="209"/>
        <end position="375"/>
    </location>
</feature>
<reference evidence="2 3" key="1">
    <citation type="submission" date="2017-12" db="EMBL/GenBank/DDBJ databases">
        <title>Comparative genomics of Botrytis spp.</title>
        <authorList>
            <person name="Valero-Jimenez C.A."/>
            <person name="Tapia P."/>
            <person name="Veloso J."/>
            <person name="Silva-Moreno E."/>
            <person name="Staats M."/>
            <person name="Valdes J.H."/>
            <person name="Van Kan J.A.L."/>
        </authorList>
    </citation>
    <scope>NUCLEOTIDE SEQUENCE [LARGE SCALE GENOMIC DNA]</scope>
    <source>
        <strain evidence="2 3">MUCL3349</strain>
    </source>
</reference>
<feature type="compositionally biased region" description="Polar residues" evidence="1">
    <location>
        <begin position="282"/>
        <end position="304"/>
    </location>
</feature>
<organism evidence="2 3">
    <name type="scientific">Botrytis porri</name>
    <dbReference type="NCBI Taxonomy" id="87229"/>
    <lineage>
        <taxon>Eukaryota</taxon>
        <taxon>Fungi</taxon>
        <taxon>Dikarya</taxon>
        <taxon>Ascomycota</taxon>
        <taxon>Pezizomycotina</taxon>
        <taxon>Leotiomycetes</taxon>
        <taxon>Helotiales</taxon>
        <taxon>Sclerotiniaceae</taxon>
        <taxon>Botrytis</taxon>
    </lineage>
</organism>
<feature type="compositionally biased region" description="Basic and acidic residues" evidence="1">
    <location>
        <begin position="230"/>
        <end position="242"/>
    </location>
</feature>
<dbReference type="Proteomes" id="UP000297280">
    <property type="component" value="Unassembled WGS sequence"/>
</dbReference>
<comment type="caution">
    <text evidence="2">The sequence shown here is derived from an EMBL/GenBank/DDBJ whole genome shotgun (WGS) entry which is preliminary data.</text>
</comment>
<evidence type="ECO:0000256" key="1">
    <source>
        <dbReference type="SAM" id="MobiDB-lite"/>
    </source>
</evidence>
<sequence length="375" mass="42827">MAAVHVRSKLMARDQLLNKSSLIDTASSASIERNEVEQPISSINLPVGAEIGIGLIIGIVTCTCIRKNQVQRLTAKDQPVPFVHEEDNPLARRLSSMQDLEIYQKTPDEERSYVTSQHRWTSPDDVALRYEPREQHGGQRDSFDEIQPRSHEEPQEQLMHPLNSYSSPSQSHRHQQEVYIPQQESIKIRQPVPSYSRWRNHRILNRTYSAGSVQQIPNRDETQSQSQLETKQEVKHVMDEKVKVKRGSAADNHSASNSESSKNRKHLKAVPKRKTKDRSPRENSFLTKTSNFQKVSAKRNSTVSAEPKTRLNLKAANQDQDRKRDQIPHPLQSHPYSPIPNIEISESHTKEKSLPSPPIEHPAIPELEGSEQKFL</sequence>
<name>A0A4Z1L6V9_9HELO</name>
<evidence type="ECO:0000313" key="2">
    <source>
        <dbReference type="EMBL" id="TGO92458.1"/>
    </source>
</evidence>
<proteinExistence type="predicted"/>
<dbReference type="EMBL" id="PQXO01000002">
    <property type="protein sequence ID" value="TGO92458.1"/>
    <property type="molecule type" value="Genomic_DNA"/>
</dbReference>
<dbReference type="AlphaFoldDB" id="A0A4Z1L6V9"/>
<accession>A0A4Z1L6V9</accession>
<protein>
    <submittedName>
        <fullName evidence="2">Uncharacterized protein</fullName>
    </submittedName>
</protein>